<protein>
    <recommendedName>
        <fullName evidence="4">LPS-assembly protein LptD</fullName>
    </recommendedName>
</protein>
<comment type="caution">
    <text evidence="7">The sequence shown here is derived from an EMBL/GenBank/DDBJ whole genome shotgun (WGS) entry which is preliminary data.</text>
</comment>
<dbReference type="InterPro" id="IPR050218">
    <property type="entry name" value="LptD"/>
</dbReference>
<evidence type="ECO:0000256" key="1">
    <source>
        <dbReference type="ARBA" id="ARBA00022729"/>
    </source>
</evidence>
<dbReference type="EMBL" id="RAXV01000006">
    <property type="protein sequence ID" value="RKG33085.1"/>
    <property type="molecule type" value="Genomic_DNA"/>
</dbReference>
<comment type="similarity">
    <text evidence="4">Belongs to the LptD family.</text>
</comment>
<dbReference type="OrthoDB" id="9760225at2"/>
<dbReference type="Proteomes" id="UP000282388">
    <property type="component" value="Unassembled WGS sequence"/>
</dbReference>
<comment type="subcellular location">
    <subcellularLocation>
        <location evidence="4">Cell outer membrane</location>
    </subcellularLocation>
</comment>
<keyword evidence="3 4" id="KW-0998">Cell outer membrane</keyword>
<keyword evidence="1 4" id="KW-0732">Signal</keyword>
<name>A0A3A8EEQ7_9GAMM</name>
<evidence type="ECO:0000256" key="2">
    <source>
        <dbReference type="ARBA" id="ARBA00023136"/>
    </source>
</evidence>
<keyword evidence="2 4" id="KW-0472">Membrane</keyword>
<comment type="function">
    <text evidence="4">Together with LptE, is involved in the assembly of lipopolysaccharide (LPS) at the surface of the outer membrane.</text>
</comment>
<dbReference type="AlphaFoldDB" id="A0A3A8EEQ7"/>
<dbReference type="RefSeq" id="WP_120401720.1">
    <property type="nucleotide sequence ID" value="NZ_RAXV01000006.1"/>
</dbReference>
<feature type="domain" description="LptD C-terminal" evidence="6">
    <location>
        <begin position="343"/>
        <end position="735"/>
    </location>
</feature>
<dbReference type="PANTHER" id="PTHR30189">
    <property type="entry name" value="LPS-ASSEMBLY PROTEIN"/>
    <property type="match status" value="1"/>
</dbReference>
<keyword evidence="8" id="KW-1185">Reference proteome</keyword>
<proteinExistence type="inferred from homology"/>
<comment type="subunit">
    <text evidence="4">Component of the lipopolysaccharide transport and assembly complex. Interacts with LptE and LptA.</text>
</comment>
<evidence type="ECO:0000313" key="8">
    <source>
        <dbReference type="Proteomes" id="UP000282388"/>
    </source>
</evidence>
<dbReference type="Gene3D" id="2.60.450.10">
    <property type="entry name" value="Lipopolysaccharide (LPS) transport protein A like domain"/>
    <property type="match status" value="1"/>
</dbReference>
<comment type="caution">
    <text evidence="4">Lacks conserved residue(s) required for the propagation of feature annotation.</text>
</comment>
<dbReference type="GO" id="GO:0043165">
    <property type="term" value="P:Gram-negative-bacterium-type cell outer membrane assembly"/>
    <property type="evidence" value="ECO:0007669"/>
    <property type="project" value="UniProtKB-UniRule"/>
</dbReference>
<dbReference type="InterPro" id="IPR007543">
    <property type="entry name" value="LptD_C"/>
</dbReference>
<dbReference type="GO" id="GO:1990351">
    <property type="term" value="C:transporter complex"/>
    <property type="evidence" value="ECO:0007669"/>
    <property type="project" value="TreeGrafter"/>
</dbReference>
<evidence type="ECO:0000313" key="7">
    <source>
        <dbReference type="EMBL" id="RKG33085.1"/>
    </source>
</evidence>
<feature type="chain" id="PRO_5017489902" description="LPS-assembly protein LptD" evidence="4">
    <location>
        <begin position="28"/>
        <end position="828"/>
    </location>
</feature>
<organism evidence="7 8">
    <name type="scientific">Acinetobacter tianfuensis</name>
    <dbReference type="NCBI Taxonomy" id="2419603"/>
    <lineage>
        <taxon>Bacteria</taxon>
        <taxon>Pseudomonadati</taxon>
        <taxon>Pseudomonadota</taxon>
        <taxon>Gammaproteobacteria</taxon>
        <taxon>Moraxellales</taxon>
        <taxon>Moraxellaceae</taxon>
        <taxon>Acinetobacter</taxon>
    </lineage>
</organism>
<gene>
    <name evidence="4" type="primary">lptD</name>
    <name evidence="7" type="ORF">D7V32_04495</name>
</gene>
<evidence type="ECO:0000256" key="3">
    <source>
        <dbReference type="ARBA" id="ARBA00023237"/>
    </source>
</evidence>
<accession>A0A3A8EEQ7</accession>
<feature type="domain" description="Organic solvent tolerance-like N-terminal" evidence="5">
    <location>
        <begin position="103"/>
        <end position="235"/>
    </location>
</feature>
<feature type="signal peptide" evidence="4">
    <location>
        <begin position="1"/>
        <end position="27"/>
    </location>
</feature>
<dbReference type="GO" id="GO:0015920">
    <property type="term" value="P:lipopolysaccharide transport"/>
    <property type="evidence" value="ECO:0007669"/>
    <property type="project" value="InterPro"/>
</dbReference>
<evidence type="ECO:0000259" key="5">
    <source>
        <dbReference type="Pfam" id="PF03968"/>
    </source>
</evidence>
<reference evidence="7 8" key="1">
    <citation type="submission" date="2018-09" db="EMBL/GenBank/DDBJ databases">
        <title>The draft genome of Acinetobacter spp. strains.</title>
        <authorList>
            <person name="Qin J."/>
            <person name="Feng Y."/>
            <person name="Zong Z."/>
        </authorList>
    </citation>
    <scope>NUCLEOTIDE SEQUENCE [LARGE SCALE GENOMIC DNA]</scope>
    <source>
        <strain evidence="7 8">WCHAc060012</strain>
    </source>
</reference>
<evidence type="ECO:0000256" key="4">
    <source>
        <dbReference type="HAMAP-Rule" id="MF_01411"/>
    </source>
</evidence>
<dbReference type="HAMAP" id="MF_01411">
    <property type="entry name" value="LPS_assembly_LptD"/>
    <property type="match status" value="1"/>
</dbReference>
<dbReference type="Pfam" id="PF03968">
    <property type="entry name" value="LptD_N"/>
    <property type="match status" value="1"/>
</dbReference>
<sequence precursor="true">MKHQFKFNPLATAILTLLCGSSLSSHAADQTASSVNNEKLKQSISEAYPGQHFFEQYYVDKTSPEAQQRQGTQMSSAYCQGAWITPIASNSKAPAPSDTTSTITADYGHFDPNGDSILEGNVLIDQQGRQIRADQIKIDKTQTYANASGNVQMAQAGLISQSDSINYNLKTQQGDLSNSLYIAEEQHAHGRAEKIARTSTNTIELSQATYTTCPPNEKPTWKIQANHINLNQETGRGETKSTKLYIKDVPVIAVPYFNFPIDDRRTTGLLTPSFGLTNDGGIEFAVPVYLNLAPNYDATIAPRYIADRGAMLEAEFRFLTKNFGEGLIYGGVLPSDNEYSSEDRKSLHAEHKWQINNQFSTNFEYNYASDKDYFSDLNNNPNSKTDLNLRRAWELNYKNGIPGLKAQLKVEDFQTLDKTVKDEDRPYARLPQFLLNYTAGNPLGLQYEFNHDTAYFKKDIDDYSAYSAANINSFEPSGTRIYNDFSVRYNFRTPYAFAIPEATVRNVNTFFDKNTVDFYNNGGASSTQTSSSNETKSIVVPQFTLDTGLIFEKQGEYLQTFTPRVFYAYSPYRNQDSHPNFDSATASISYDQLFNPYRFYGHDRLEDNNFASVGLSYSIFDQIGLERLKASIGQSYYFEDRRVSLNSRSDEFDRERHTGPVISLTSQLSERFTVNANGAWMANGDNAQHDIQAYYTGDKGNLYNLGYFKRKNIPNRQDAYDQAVASFIQPVSNNWRIIGHAQYDLDNSVAREYLLGVNYESCCWGLSVYGRSYYNDLDNVKDDGVNPKRAIMAEFTLKGLGGFNNKLSSLLENRILGFNNINQTWTER</sequence>
<dbReference type="Pfam" id="PF04453">
    <property type="entry name" value="LptD"/>
    <property type="match status" value="1"/>
</dbReference>
<dbReference type="PANTHER" id="PTHR30189:SF1">
    <property type="entry name" value="LPS-ASSEMBLY PROTEIN LPTD"/>
    <property type="match status" value="1"/>
</dbReference>
<dbReference type="GO" id="GO:0009279">
    <property type="term" value="C:cell outer membrane"/>
    <property type="evidence" value="ECO:0007669"/>
    <property type="project" value="UniProtKB-SubCell"/>
</dbReference>
<dbReference type="InterPro" id="IPR020889">
    <property type="entry name" value="LipoPS_assembly_LptD"/>
</dbReference>
<dbReference type="InterPro" id="IPR005653">
    <property type="entry name" value="OstA-like_N"/>
</dbReference>
<evidence type="ECO:0000259" key="6">
    <source>
        <dbReference type="Pfam" id="PF04453"/>
    </source>
</evidence>